<comment type="caution">
    <text evidence="2">The sequence shown here is derived from an EMBL/GenBank/DDBJ whole genome shotgun (WGS) entry which is preliminary data.</text>
</comment>
<evidence type="ECO:0000259" key="1">
    <source>
        <dbReference type="Pfam" id="PF13776"/>
    </source>
</evidence>
<gene>
    <name evidence="2" type="ORF">VHP8226_01209</name>
</gene>
<keyword evidence="3" id="KW-1185">Reference proteome</keyword>
<accession>A0ABN8DF87</accession>
<protein>
    <recommendedName>
        <fullName evidence="1">DUF4172 domain-containing protein</fullName>
    </recommendedName>
</protein>
<dbReference type="EMBL" id="CAKLCM010000002">
    <property type="protein sequence ID" value="CAH0525679.1"/>
    <property type="molecule type" value="Genomic_DNA"/>
</dbReference>
<dbReference type="Proteomes" id="UP000838160">
    <property type="component" value="Unassembled WGS sequence"/>
</dbReference>
<organism evidence="2 3">
    <name type="scientific">Vibrio hippocampi</name>
    <dbReference type="NCBI Taxonomy" id="654686"/>
    <lineage>
        <taxon>Bacteria</taxon>
        <taxon>Pseudomonadati</taxon>
        <taxon>Pseudomonadota</taxon>
        <taxon>Gammaproteobacteria</taxon>
        <taxon>Vibrionales</taxon>
        <taxon>Vibrionaceae</taxon>
        <taxon>Vibrio</taxon>
    </lineage>
</organism>
<dbReference type="Pfam" id="PF13776">
    <property type="entry name" value="DUF4172"/>
    <property type="match status" value="1"/>
</dbReference>
<sequence length="88" mass="9671">MFSHSQDESESFLDTLLANIVHSSAIEGEKLSAFSVRSSLTNKLGLSEAQPYPTTEQTDDLAEIMVGAVENLASPLTLERVLDWQVIF</sequence>
<evidence type="ECO:0000313" key="3">
    <source>
        <dbReference type="Proteomes" id="UP000838160"/>
    </source>
</evidence>
<name>A0ABN8DF87_9VIBR</name>
<evidence type="ECO:0000313" key="2">
    <source>
        <dbReference type="EMBL" id="CAH0525679.1"/>
    </source>
</evidence>
<dbReference type="InterPro" id="IPR025230">
    <property type="entry name" value="DUF4172"/>
</dbReference>
<proteinExistence type="predicted"/>
<feature type="domain" description="DUF4172" evidence="1">
    <location>
        <begin position="5"/>
        <end position="46"/>
    </location>
</feature>
<reference evidence="2" key="1">
    <citation type="submission" date="2021-12" db="EMBL/GenBank/DDBJ databases">
        <authorList>
            <person name="Rodrigo-Torres L."/>
            <person name="Arahal R. D."/>
            <person name="Lucena T."/>
        </authorList>
    </citation>
    <scope>NUCLEOTIDE SEQUENCE</scope>
    <source>
        <strain evidence="2">CECT 8226</strain>
    </source>
</reference>